<accession>A0A542DQQ9</accession>
<evidence type="ECO:0008006" key="4">
    <source>
        <dbReference type="Google" id="ProtNLM"/>
    </source>
</evidence>
<gene>
    <name evidence="2" type="ORF">FB471_5226</name>
</gene>
<dbReference type="Proteomes" id="UP000320876">
    <property type="component" value="Unassembled WGS sequence"/>
</dbReference>
<organism evidence="2 3">
    <name type="scientific">Amycolatopsis cihanbeyliensis</name>
    <dbReference type="NCBI Taxonomy" id="1128664"/>
    <lineage>
        <taxon>Bacteria</taxon>
        <taxon>Bacillati</taxon>
        <taxon>Actinomycetota</taxon>
        <taxon>Actinomycetes</taxon>
        <taxon>Pseudonocardiales</taxon>
        <taxon>Pseudonocardiaceae</taxon>
        <taxon>Amycolatopsis</taxon>
    </lineage>
</organism>
<comment type="caution">
    <text evidence="2">The sequence shown here is derived from an EMBL/GenBank/DDBJ whole genome shotgun (WGS) entry which is preliminary data.</text>
</comment>
<protein>
    <recommendedName>
        <fullName evidence="4">Excreted virulence factor EspC (Type VII ESX diderm)</fullName>
    </recommendedName>
</protein>
<reference evidence="2 3" key="1">
    <citation type="submission" date="2019-06" db="EMBL/GenBank/DDBJ databases">
        <title>Sequencing the genomes of 1000 actinobacteria strains.</title>
        <authorList>
            <person name="Klenk H.-P."/>
        </authorList>
    </citation>
    <scope>NUCLEOTIDE SEQUENCE [LARGE SCALE GENOMIC DNA]</scope>
    <source>
        <strain evidence="2 3">DSM 45679</strain>
    </source>
</reference>
<name>A0A542DQQ9_AMYCI</name>
<dbReference type="AlphaFoldDB" id="A0A542DQQ9"/>
<proteinExistence type="predicted"/>
<sequence>MPDGFSVKEGHLAGFSVLAGELADQTASLMGHVHKEARPDVGFTGVMSWLKTPVDTYAHETAVRLANRVDLFNGMSTELNRAAWMYTGQEESAYQEFNDPTFPGRPTGYKDFPDPVSHSPGEEPALDAPAHEDANIRGLLDEVGGLINSIDDAIAFLTNWSPVSELVEPMSGNWTELTRAGEVLTQTGNGAEVVAGNLATQLGKLDANWSGGAAAAFQDHANKIAQAIELEGPINRLVGHVYTAVAGEVERVAEFMVTTLKTAVDKIAQAAASSWIPGYGWVKIIDAVRAAIHIINEAKALIDSLNTVIEQVQTVVEAAQDPMGFVEGKVEEKMAPIMEKVEQVRTGVSITEDLAALSDADALSEVPEEDYSVGPNPRRPGA</sequence>
<evidence type="ECO:0000313" key="3">
    <source>
        <dbReference type="Proteomes" id="UP000320876"/>
    </source>
</evidence>
<keyword evidence="3" id="KW-1185">Reference proteome</keyword>
<dbReference type="EMBL" id="VFML01000001">
    <property type="protein sequence ID" value="TQJ05397.1"/>
    <property type="molecule type" value="Genomic_DNA"/>
</dbReference>
<feature type="region of interest" description="Disordered" evidence="1">
    <location>
        <begin position="362"/>
        <end position="382"/>
    </location>
</feature>
<evidence type="ECO:0000256" key="1">
    <source>
        <dbReference type="SAM" id="MobiDB-lite"/>
    </source>
</evidence>
<evidence type="ECO:0000313" key="2">
    <source>
        <dbReference type="EMBL" id="TQJ05397.1"/>
    </source>
</evidence>